<reference evidence="13 14" key="1">
    <citation type="submission" date="2020-09" db="EMBL/GenBank/DDBJ databases">
        <title>De no assembly of potato wild relative species, Solanum commersonii.</title>
        <authorList>
            <person name="Cho K."/>
        </authorList>
    </citation>
    <scope>NUCLEOTIDE SEQUENCE [LARGE SCALE GENOMIC DNA]</scope>
    <source>
        <strain evidence="13">LZ3.2</strain>
        <tissue evidence="13">Leaf</tissue>
    </source>
</reference>
<dbReference type="Proteomes" id="UP000824120">
    <property type="component" value="Chromosome 12"/>
</dbReference>
<dbReference type="GO" id="GO:0015031">
    <property type="term" value="P:protein transport"/>
    <property type="evidence" value="ECO:0007669"/>
    <property type="project" value="UniProtKB-KW"/>
</dbReference>
<keyword evidence="8" id="KW-0934">Plastid</keyword>
<comment type="subunit">
    <text evidence="4">Part of the Tic complex.</text>
</comment>
<evidence type="ECO:0000256" key="6">
    <source>
        <dbReference type="ARBA" id="ARBA00022448"/>
    </source>
</evidence>
<dbReference type="Pfam" id="PF05758">
    <property type="entry name" value="Ycf1"/>
    <property type="match status" value="1"/>
</dbReference>
<feature type="region of interest" description="Disordered" evidence="12">
    <location>
        <begin position="1"/>
        <end position="30"/>
    </location>
</feature>
<keyword evidence="14" id="KW-1185">Reference proteome</keyword>
<comment type="function">
    <text evidence="1">Involved in protein precursor import into chloroplasts. May be part of an intermediate translocation complex acting as a protein-conducting channel at the inner envelope.</text>
</comment>
<dbReference type="AlphaFoldDB" id="A0A9J5W756"/>
<comment type="caution">
    <text evidence="13">The sequence shown here is derived from an EMBL/GenBank/DDBJ whole genome shotgun (WGS) entry which is preliminary data.</text>
</comment>
<keyword evidence="10" id="KW-1133">Transmembrane helix</keyword>
<evidence type="ECO:0000256" key="2">
    <source>
        <dbReference type="ARBA" id="ARBA00004478"/>
    </source>
</evidence>
<evidence type="ECO:0000256" key="12">
    <source>
        <dbReference type="SAM" id="MobiDB-lite"/>
    </source>
</evidence>
<dbReference type="EMBL" id="JACXVP010000012">
    <property type="protein sequence ID" value="KAG5571175.1"/>
    <property type="molecule type" value="Genomic_DNA"/>
</dbReference>
<keyword evidence="9" id="KW-0653">Protein transport</keyword>
<evidence type="ECO:0000256" key="9">
    <source>
        <dbReference type="ARBA" id="ARBA00022927"/>
    </source>
</evidence>
<protein>
    <recommendedName>
        <fullName evidence="5">Protein TIC 214</fullName>
    </recommendedName>
    <alternativeName>
        <fullName evidence="11">Translocon at the inner envelope membrane of chloroplasts 214</fullName>
    </alternativeName>
</protein>
<gene>
    <name evidence="13" type="ORF">H5410_060941</name>
</gene>
<comment type="similarity">
    <text evidence="3">Belongs to the TIC214 family.</text>
</comment>
<dbReference type="OrthoDB" id="1300727at2759"/>
<organism evidence="13 14">
    <name type="scientific">Solanum commersonii</name>
    <name type="common">Commerson's wild potato</name>
    <name type="synonym">Commerson's nightshade</name>
    <dbReference type="NCBI Taxonomy" id="4109"/>
    <lineage>
        <taxon>Eukaryota</taxon>
        <taxon>Viridiplantae</taxon>
        <taxon>Streptophyta</taxon>
        <taxon>Embryophyta</taxon>
        <taxon>Tracheophyta</taxon>
        <taxon>Spermatophyta</taxon>
        <taxon>Magnoliopsida</taxon>
        <taxon>eudicotyledons</taxon>
        <taxon>Gunneridae</taxon>
        <taxon>Pentapetalae</taxon>
        <taxon>asterids</taxon>
        <taxon>lamiids</taxon>
        <taxon>Solanales</taxon>
        <taxon>Solanaceae</taxon>
        <taxon>Solanoideae</taxon>
        <taxon>Solaneae</taxon>
        <taxon>Solanum</taxon>
    </lineage>
</organism>
<evidence type="ECO:0000256" key="10">
    <source>
        <dbReference type="ARBA" id="ARBA00022989"/>
    </source>
</evidence>
<evidence type="ECO:0000256" key="7">
    <source>
        <dbReference type="ARBA" id="ARBA00022692"/>
    </source>
</evidence>
<evidence type="ECO:0000256" key="11">
    <source>
        <dbReference type="ARBA" id="ARBA00029978"/>
    </source>
</evidence>
<sequence length="119" mass="13969">MKGTKQEQEGSTEEDPFPSLFSEERWDPDKIDETEEISRIWEVPWSVVKEVETINKMRKNVPIQLKNTLREGNTLADFFANLFVNFAGWLVVLDKERFVNSSPEFGRRLARVYVRLQSC</sequence>
<comment type="subcellular location">
    <subcellularLocation>
        <location evidence="2">Plastid</location>
        <location evidence="2">Chloroplast inner membrane</location>
        <topology evidence="2">Multi-pass membrane protein</topology>
    </subcellularLocation>
</comment>
<keyword evidence="6" id="KW-0813">Transport</keyword>
<keyword evidence="7" id="KW-0812">Transmembrane</keyword>
<evidence type="ECO:0000256" key="5">
    <source>
        <dbReference type="ARBA" id="ARBA00016640"/>
    </source>
</evidence>
<evidence type="ECO:0000313" key="13">
    <source>
        <dbReference type="EMBL" id="KAG5571175.1"/>
    </source>
</evidence>
<evidence type="ECO:0000256" key="3">
    <source>
        <dbReference type="ARBA" id="ARBA00009956"/>
    </source>
</evidence>
<name>A0A9J5W756_SOLCO</name>
<dbReference type="GO" id="GO:0009706">
    <property type="term" value="C:chloroplast inner membrane"/>
    <property type="evidence" value="ECO:0007669"/>
    <property type="project" value="UniProtKB-SubCell"/>
</dbReference>
<proteinExistence type="inferred from homology"/>
<keyword evidence="10" id="KW-0472">Membrane</keyword>
<keyword evidence="8" id="KW-1001">Plastid inner membrane</keyword>
<accession>A0A9J5W756</accession>
<evidence type="ECO:0000313" key="14">
    <source>
        <dbReference type="Proteomes" id="UP000824120"/>
    </source>
</evidence>
<dbReference type="InterPro" id="IPR008896">
    <property type="entry name" value="TIC214"/>
</dbReference>
<evidence type="ECO:0000256" key="4">
    <source>
        <dbReference type="ARBA" id="ARBA00011510"/>
    </source>
</evidence>
<evidence type="ECO:0000256" key="1">
    <source>
        <dbReference type="ARBA" id="ARBA00002515"/>
    </source>
</evidence>
<evidence type="ECO:0000256" key="8">
    <source>
        <dbReference type="ARBA" id="ARBA00022780"/>
    </source>
</evidence>